<dbReference type="PRINTS" id="PR00121">
    <property type="entry name" value="NAKATPASE"/>
</dbReference>
<accession>A0A011QDI3</accession>
<comment type="similarity">
    <text evidence="2">Belongs to the cation transport ATPase (P-type) (TC 3.A.3) family. Type IIA subfamily.</text>
</comment>
<proteinExistence type="inferred from homology"/>
<evidence type="ECO:0000256" key="6">
    <source>
        <dbReference type="ARBA" id="ARBA00022840"/>
    </source>
</evidence>
<dbReference type="InterPro" id="IPR001757">
    <property type="entry name" value="P_typ_ATPase"/>
</dbReference>
<keyword evidence="4 10" id="KW-0812">Transmembrane</keyword>
<dbReference type="Gene3D" id="1.20.1110.10">
    <property type="entry name" value="Calcium-transporting ATPase, transmembrane domain"/>
    <property type="match status" value="1"/>
</dbReference>
<keyword evidence="5" id="KW-0547">Nucleotide-binding</keyword>
<dbReference type="InterPro" id="IPR059000">
    <property type="entry name" value="ATPase_P-type_domA"/>
</dbReference>
<dbReference type="PROSITE" id="PS00154">
    <property type="entry name" value="ATPASE_E1_E2"/>
    <property type="match status" value="1"/>
</dbReference>
<dbReference type="SMART" id="SM00831">
    <property type="entry name" value="Cation_ATPase_N"/>
    <property type="match status" value="1"/>
</dbReference>
<dbReference type="GO" id="GO:1902600">
    <property type="term" value="P:proton transmembrane transport"/>
    <property type="evidence" value="ECO:0007669"/>
    <property type="project" value="TreeGrafter"/>
</dbReference>
<reference evidence="12" key="1">
    <citation type="submission" date="2014-02" db="EMBL/GenBank/DDBJ databases">
        <title>Expanding our view of genomic diversity in Candidatus Accumulibacter clades.</title>
        <authorList>
            <person name="Skennerton C.T."/>
            <person name="Barr J.J."/>
            <person name="Slater F.R."/>
            <person name="Bond P.L."/>
            <person name="Tyson G.W."/>
        </authorList>
    </citation>
    <scope>NUCLEOTIDE SEQUENCE [LARGE SCALE GENOMIC DNA]</scope>
</reference>
<dbReference type="Pfam" id="PF00122">
    <property type="entry name" value="E1-E2_ATPase"/>
    <property type="match status" value="1"/>
</dbReference>
<dbReference type="InterPro" id="IPR008250">
    <property type="entry name" value="ATPase_P-typ_transduc_dom_A_sf"/>
</dbReference>
<dbReference type="NCBIfam" id="TIGR01494">
    <property type="entry name" value="ATPase_P-type"/>
    <property type="match status" value="2"/>
</dbReference>
<dbReference type="InterPro" id="IPR044492">
    <property type="entry name" value="P_typ_ATPase_HD_dom"/>
</dbReference>
<keyword evidence="3" id="KW-1003">Cell membrane</keyword>
<gene>
    <name evidence="12" type="primary">yloB</name>
    <name evidence="12" type="ORF">AW11_02750</name>
</gene>
<protein>
    <submittedName>
        <fullName evidence="12">Calcium-transporting ATPase</fullName>
        <ecNumber evidence="12">3.6.3.8</ecNumber>
    </submittedName>
</protein>
<keyword evidence="8 10" id="KW-1133">Transmembrane helix</keyword>
<evidence type="ECO:0000256" key="1">
    <source>
        <dbReference type="ARBA" id="ARBA00004651"/>
    </source>
</evidence>
<dbReference type="AlphaFoldDB" id="A0A011QDI3"/>
<dbReference type="InterPro" id="IPR023214">
    <property type="entry name" value="HAD_sf"/>
</dbReference>
<evidence type="ECO:0000259" key="11">
    <source>
        <dbReference type="SMART" id="SM00831"/>
    </source>
</evidence>
<dbReference type="EC" id="3.6.3.8" evidence="12"/>
<feature type="transmembrane region" description="Helical" evidence="10">
    <location>
        <begin position="92"/>
        <end position="112"/>
    </location>
</feature>
<feature type="domain" description="Cation-transporting P-type ATPase N-terminal" evidence="11">
    <location>
        <begin position="12"/>
        <end position="85"/>
    </location>
</feature>
<evidence type="ECO:0000313" key="13">
    <source>
        <dbReference type="Proteomes" id="UP000022141"/>
    </source>
</evidence>
<dbReference type="GO" id="GO:0019829">
    <property type="term" value="F:ATPase-coupled monoatomic cation transmembrane transporter activity"/>
    <property type="evidence" value="ECO:0007669"/>
    <property type="project" value="TreeGrafter"/>
</dbReference>
<comment type="caution">
    <text evidence="12">The sequence shown here is derived from an EMBL/GenBank/DDBJ whole genome shotgun (WGS) entry which is preliminary data.</text>
</comment>
<dbReference type="PANTHER" id="PTHR43294:SF21">
    <property type="entry name" value="CATION TRANSPORTING ATPASE"/>
    <property type="match status" value="1"/>
</dbReference>
<dbReference type="GO" id="GO:0015662">
    <property type="term" value="F:P-type ion transporter activity"/>
    <property type="evidence" value="ECO:0007669"/>
    <property type="project" value="UniProtKB-ARBA"/>
</dbReference>
<evidence type="ECO:0000313" key="12">
    <source>
        <dbReference type="EMBL" id="EXI87140.1"/>
    </source>
</evidence>
<dbReference type="Pfam" id="PF00689">
    <property type="entry name" value="Cation_ATPase_C"/>
    <property type="match status" value="1"/>
</dbReference>
<dbReference type="InterPro" id="IPR006068">
    <property type="entry name" value="ATPase_P-typ_cation-transptr_C"/>
</dbReference>
<dbReference type="InterPro" id="IPR050510">
    <property type="entry name" value="Cation_transp_ATPase_P-type"/>
</dbReference>
<dbReference type="SUPFAM" id="SSF81660">
    <property type="entry name" value="Metal cation-transporting ATPase, ATP-binding domain N"/>
    <property type="match status" value="1"/>
</dbReference>
<dbReference type="FunFam" id="3.40.50.1000:FF:000028">
    <property type="entry name" value="Calcium-transporting P-type ATPase, putative"/>
    <property type="match status" value="1"/>
</dbReference>
<dbReference type="InterPro" id="IPR023299">
    <property type="entry name" value="ATPase_P-typ_cyto_dom_N"/>
</dbReference>
<name>A0A011QDI3_ACCRE</name>
<keyword evidence="12" id="KW-0378">Hydrolase</keyword>
<feature type="transmembrane region" description="Helical" evidence="10">
    <location>
        <begin position="681"/>
        <end position="700"/>
    </location>
</feature>
<dbReference type="SFLD" id="SFLDF00027">
    <property type="entry name" value="p-type_atpase"/>
    <property type="match status" value="1"/>
</dbReference>
<evidence type="ECO:0000256" key="9">
    <source>
        <dbReference type="ARBA" id="ARBA00023136"/>
    </source>
</evidence>
<dbReference type="PATRIC" id="fig|1454004.3.peg.2843"/>
<sequence length="904" mass="99199">MNHHQVTTAPADQHRVTLEALQQRLHCTAEGLRSAEAKQRLVEFGSNELRVRKETPEIVKFLRQFTNFFALLLIVGAGLAFFADYLKPGEGNFYIGVALLAVVLLNALFTYIQEHQSERIMESFRNMLPQMITVQRDGQTSRIEARLLVPGDVILLEEGDRVPADGRLIEVNQLKVDHASLTGESEPQLRKLSCTHDNLIESRNMVFSGTLVQSGNGRALVYGTGMNTQIGQIVQLTKEAGTVETPIRKELRHFIRVISTIAIALGILFFALSVALGNPFIGSLIFAIGIIVANVPEGLLPTVTLALTMASKRMAKKNALIKNLEAVETLGSTTVICTDKTGTITQNRMKVATLVLGEREWSADQSGLAQEEGFADAWAVMALCNNARLTDHHYQGDPTEGALLLLAQSLQPIGDLAARFPRVHESPFDSATRRMITTHKTGNGQPNLAYMKGAPEIVLKKCTHRLHRGERVEFDDSARGKALALYEVLAARGERVLALACKTTDADAASEEHFVYLGLVGMLDPPRPEIAEAIDRCRSAGIRVFMITGDYHTTAESIARQVGLFTGDGQVVVGEDLLQTSEQELSVLLDSRELVFARSTPQQKLQIVTALQKKGEVVTVTGDGVNDSPALKNANMGVAMGVSGTEVAREAADMVLMDDNFASIVQAIEEGRTIFSNIKKFIAYILTSNVPEILPFIAFVALDAPLALTVVLILTIDLGTDLLPALGLGREPPEHDVMKQPPRRRDERLLTWPLLAMSYGIMGMLQAAAGFFAFFVVLHQGGWVWGGDLPTSGLLYRTAVTSFFAAVVICQVADVLICRTRRQSILSAGIFRNQLIWVGIAAELGLLAAISQIEFLQPFFGTAAIGWFEISLALPFAAAILLGDEFRRWLIRRDNRFVQRWLTW</sequence>
<keyword evidence="6" id="KW-0067">ATP-binding</keyword>
<evidence type="ECO:0000256" key="3">
    <source>
        <dbReference type="ARBA" id="ARBA00022475"/>
    </source>
</evidence>
<dbReference type="InterPro" id="IPR018303">
    <property type="entry name" value="ATPase_P-typ_P_site"/>
</dbReference>
<keyword evidence="7" id="KW-1278">Translocase</keyword>
<dbReference type="SUPFAM" id="SSF56784">
    <property type="entry name" value="HAD-like"/>
    <property type="match status" value="1"/>
</dbReference>
<dbReference type="SUPFAM" id="SSF81665">
    <property type="entry name" value="Calcium ATPase, transmembrane domain M"/>
    <property type="match status" value="1"/>
</dbReference>
<dbReference type="InterPro" id="IPR004014">
    <property type="entry name" value="ATPase_P-typ_cation-transptr_N"/>
</dbReference>
<dbReference type="GO" id="GO:0016887">
    <property type="term" value="F:ATP hydrolysis activity"/>
    <property type="evidence" value="ECO:0007669"/>
    <property type="project" value="InterPro"/>
</dbReference>
<dbReference type="EMBL" id="JEMY01000037">
    <property type="protein sequence ID" value="EXI87140.1"/>
    <property type="molecule type" value="Genomic_DNA"/>
</dbReference>
<dbReference type="Gene3D" id="3.40.50.1000">
    <property type="entry name" value="HAD superfamily/HAD-like"/>
    <property type="match status" value="1"/>
</dbReference>
<dbReference type="Proteomes" id="UP000022141">
    <property type="component" value="Unassembled WGS sequence"/>
</dbReference>
<comment type="subcellular location">
    <subcellularLocation>
        <location evidence="1">Cell membrane</location>
        <topology evidence="1">Multi-pass membrane protein</topology>
    </subcellularLocation>
</comment>
<dbReference type="Gene3D" id="2.70.150.10">
    <property type="entry name" value="Calcium-transporting ATPase, cytoplasmic transduction domain A"/>
    <property type="match status" value="1"/>
</dbReference>
<dbReference type="InterPro" id="IPR036412">
    <property type="entry name" value="HAD-like_sf"/>
</dbReference>
<feature type="transmembrane region" description="Helical" evidence="10">
    <location>
        <begin position="68"/>
        <end position="86"/>
    </location>
</feature>
<dbReference type="STRING" id="1454004.AW11_02750"/>
<dbReference type="SFLD" id="SFLDS00003">
    <property type="entry name" value="Haloacid_Dehalogenase"/>
    <property type="match status" value="1"/>
</dbReference>
<dbReference type="Pfam" id="PF13246">
    <property type="entry name" value="Cation_ATPase"/>
    <property type="match status" value="1"/>
</dbReference>
<feature type="transmembrane region" description="Helical" evidence="10">
    <location>
        <begin position="859"/>
        <end position="883"/>
    </location>
</feature>
<dbReference type="eggNOG" id="COG0474">
    <property type="taxonomic scope" value="Bacteria"/>
</dbReference>
<feature type="transmembrane region" description="Helical" evidence="10">
    <location>
        <begin position="280"/>
        <end position="307"/>
    </location>
</feature>
<keyword evidence="13" id="KW-1185">Reference proteome</keyword>
<evidence type="ECO:0000256" key="7">
    <source>
        <dbReference type="ARBA" id="ARBA00022967"/>
    </source>
</evidence>
<feature type="transmembrane region" description="Helical" evidence="10">
    <location>
        <begin position="830"/>
        <end position="853"/>
    </location>
</feature>
<dbReference type="SFLD" id="SFLDG00002">
    <property type="entry name" value="C1.7:_P-type_atpase_like"/>
    <property type="match status" value="1"/>
</dbReference>
<feature type="transmembrane region" description="Helical" evidence="10">
    <location>
        <begin position="706"/>
        <end position="728"/>
    </location>
</feature>
<dbReference type="PRINTS" id="PR00119">
    <property type="entry name" value="CATATPASE"/>
</dbReference>
<feature type="transmembrane region" description="Helical" evidence="10">
    <location>
        <begin position="794"/>
        <end position="818"/>
    </location>
</feature>
<dbReference type="Pfam" id="PF08282">
    <property type="entry name" value="Hydrolase_3"/>
    <property type="match status" value="1"/>
</dbReference>
<keyword evidence="9 10" id="KW-0472">Membrane</keyword>
<evidence type="ECO:0000256" key="2">
    <source>
        <dbReference type="ARBA" id="ARBA00005675"/>
    </source>
</evidence>
<dbReference type="GO" id="GO:0005886">
    <property type="term" value="C:plasma membrane"/>
    <property type="evidence" value="ECO:0007669"/>
    <property type="project" value="UniProtKB-SubCell"/>
</dbReference>
<dbReference type="GO" id="GO:0005524">
    <property type="term" value="F:ATP binding"/>
    <property type="evidence" value="ECO:0007669"/>
    <property type="project" value="UniProtKB-KW"/>
</dbReference>
<dbReference type="Gene3D" id="3.40.1110.10">
    <property type="entry name" value="Calcium-transporting ATPase, cytoplasmic domain N"/>
    <property type="match status" value="1"/>
</dbReference>
<feature type="transmembrane region" description="Helical" evidence="10">
    <location>
        <begin position="254"/>
        <end position="274"/>
    </location>
</feature>
<evidence type="ECO:0000256" key="8">
    <source>
        <dbReference type="ARBA" id="ARBA00022989"/>
    </source>
</evidence>
<dbReference type="InterPro" id="IPR023298">
    <property type="entry name" value="ATPase_P-typ_TM_dom_sf"/>
</dbReference>
<evidence type="ECO:0000256" key="5">
    <source>
        <dbReference type="ARBA" id="ARBA00022741"/>
    </source>
</evidence>
<dbReference type="PANTHER" id="PTHR43294">
    <property type="entry name" value="SODIUM/POTASSIUM-TRANSPORTING ATPASE SUBUNIT ALPHA"/>
    <property type="match status" value="1"/>
</dbReference>
<organism evidence="12 13">
    <name type="scientific">Accumulibacter regalis</name>
    <dbReference type="NCBI Taxonomy" id="522306"/>
    <lineage>
        <taxon>Bacteria</taxon>
        <taxon>Pseudomonadati</taxon>
        <taxon>Pseudomonadota</taxon>
        <taxon>Betaproteobacteria</taxon>
        <taxon>Candidatus Accumulibacter</taxon>
    </lineage>
</organism>
<feature type="transmembrane region" description="Helical" evidence="10">
    <location>
        <begin position="749"/>
        <end position="774"/>
    </location>
</feature>
<dbReference type="Pfam" id="PF00690">
    <property type="entry name" value="Cation_ATPase_N"/>
    <property type="match status" value="1"/>
</dbReference>
<dbReference type="SUPFAM" id="SSF81653">
    <property type="entry name" value="Calcium ATPase, transduction domain A"/>
    <property type="match status" value="1"/>
</dbReference>
<evidence type="ECO:0000256" key="10">
    <source>
        <dbReference type="SAM" id="Phobius"/>
    </source>
</evidence>
<evidence type="ECO:0000256" key="4">
    <source>
        <dbReference type="ARBA" id="ARBA00022692"/>
    </source>
</evidence>